<organism evidence="2 3">
    <name type="scientific">Paludibaculum fermentans</name>
    <dbReference type="NCBI Taxonomy" id="1473598"/>
    <lineage>
        <taxon>Bacteria</taxon>
        <taxon>Pseudomonadati</taxon>
        <taxon>Acidobacteriota</taxon>
        <taxon>Terriglobia</taxon>
        <taxon>Bryobacterales</taxon>
        <taxon>Bryobacteraceae</taxon>
        <taxon>Paludibaculum</taxon>
    </lineage>
</organism>
<dbReference type="EMBL" id="CP063849">
    <property type="protein sequence ID" value="QOY91598.1"/>
    <property type="molecule type" value="Genomic_DNA"/>
</dbReference>
<dbReference type="RefSeq" id="WP_194453252.1">
    <property type="nucleotide sequence ID" value="NZ_CP063849.1"/>
</dbReference>
<feature type="chain" id="PRO_5032951028" evidence="1">
    <location>
        <begin position="22"/>
        <end position="208"/>
    </location>
</feature>
<feature type="signal peptide" evidence="1">
    <location>
        <begin position="1"/>
        <end position="21"/>
    </location>
</feature>
<dbReference type="AlphaFoldDB" id="A0A7S7SP38"/>
<dbReference type="KEGG" id="pfer:IRI77_17115"/>
<reference evidence="2 3" key="1">
    <citation type="submission" date="2020-10" db="EMBL/GenBank/DDBJ databases">
        <title>Complete genome sequence of Paludibaculum fermentans P105T, a facultatively anaerobic acidobacterium capable of dissimilatory Fe(III) reduction.</title>
        <authorList>
            <person name="Dedysh S.N."/>
            <person name="Beletsky A.V."/>
            <person name="Kulichevskaya I.S."/>
            <person name="Mardanov A.V."/>
            <person name="Ravin N.V."/>
        </authorList>
    </citation>
    <scope>NUCLEOTIDE SEQUENCE [LARGE SCALE GENOMIC DNA]</scope>
    <source>
        <strain evidence="2 3">P105</strain>
    </source>
</reference>
<gene>
    <name evidence="2" type="ORF">IRI77_17115</name>
</gene>
<dbReference type="Proteomes" id="UP000593892">
    <property type="component" value="Chromosome"/>
</dbReference>
<name>A0A7S7SP38_PALFE</name>
<protein>
    <submittedName>
        <fullName evidence="2">Uncharacterized protein</fullName>
    </submittedName>
</protein>
<accession>A0A7S7SP38</accession>
<evidence type="ECO:0000313" key="3">
    <source>
        <dbReference type="Proteomes" id="UP000593892"/>
    </source>
</evidence>
<keyword evidence="3" id="KW-1185">Reference proteome</keyword>
<keyword evidence="1" id="KW-0732">Signal</keyword>
<evidence type="ECO:0000313" key="2">
    <source>
        <dbReference type="EMBL" id="QOY91598.1"/>
    </source>
</evidence>
<sequence length="208" mass="21703">MTILRAIGVASLLAVSCFAEFKVQPAGAPPTEASAVAASLVKDGVKVLKDDGSVLLEMWVVAAEPKGGASEQNTTWSSVGHGSLLGVVKYPARASDRRGQTIKPGTYTMRYSFFPMNGDHQGVAPQRDFAILSPAATDSDPAAHPAFDALVEMSRKASGTPHPLVLSIWKDDGGISQGIEAAGDTDQVLHVKIGSTTLSIIVVGKYEG</sequence>
<evidence type="ECO:0000256" key="1">
    <source>
        <dbReference type="SAM" id="SignalP"/>
    </source>
</evidence>
<proteinExistence type="predicted"/>
<dbReference type="PROSITE" id="PS51257">
    <property type="entry name" value="PROKAR_LIPOPROTEIN"/>
    <property type="match status" value="1"/>
</dbReference>